<dbReference type="AlphaFoldDB" id="A0A066WMV8"/>
<gene>
    <name evidence="6" type="ORF">K437DRAFT_221375</name>
</gene>
<comment type="caution">
    <text evidence="6">The sequence shown here is derived from an EMBL/GenBank/DDBJ whole genome shotgun (WGS) entry which is preliminary data.</text>
</comment>
<evidence type="ECO:0000256" key="2">
    <source>
        <dbReference type="ARBA" id="ARBA00022771"/>
    </source>
</evidence>
<keyword evidence="1" id="KW-0479">Metal-binding</keyword>
<evidence type="ECO:0000256" key="4">
    <source>
        <dbReference type="PROSITE-ProRule" id="PRU00175"/>
    </source>
</evidence>
<dbReference type="SUPFAM" id="SSF57850">
    <property type="entry name" value="RING/U-box"/>
    <property type="match status" value="1"/>
</dbReference>
<keyword evidence="2 4" id="KW-0863">Zinc-finger</keyword>
<dbReference type="InParanoid" id="A0A066WMV8"/>
<feature type="domain" description="RING-type" evidence="5">
    <location>
        <begin position="100"/>
        <end position="141"/>
    </location>
</feature>
<evidence type="ECO:0000313" key="6">
    <source>
        <dbReference type="EMBL" id="KDN51965.1"/>
    </source>
</evidence>
<dbReference type="GO" id="GO:0006511">
    <property type="term" value="P:ubiquitin-dependent protein catabolic process"/>
    <property type="evidence" value="ECO:0007669"/>
    <property type="project" value="TreeGrafter"/>
</dbReference>
<evidence type="ECO:0000256" key="3">
    <source>
        <dbReference type="ARBA" id="ARBA00022833"/>
    </source>
</evidence>
<protein>
    <recommendedName>
        <fullName evidence="5">RING-type domain-containing protein</fullName>
    </recommendedName>
</protein>
<dbReference type="Gene3D" id="3.30.40.10">
    <property type="entry name" value="Zinc/RING finger domain, C3HC4 (zinc finger)"/>
    <property type="match status" value="1"/>
</dbReference>
<dbReference type="InterPro" id="IPR001841">
    <property type="entry name" value="Znf_RING"/>
</dbReference>
<dbReference type="GeneID" id="25262320"/>
<dbReference type="PANTHER" id="PTHR45931:SF3">
    <property type="entry name" value="RING ZINC FINGER-CONTAINING PROTEIN"/>
    <property type="match status" value="1"/>
</dbReference>
<keyword evidence="7" id="KW-1185">Reference proteome</keyword>
<dbReference type="PANTHER" id="PTHR45931">
    <property type="entry name" value="SI:CH211-59O9.10"/>
    <property type="match status" value="1"/>
</dbReference>
<dbReference type="RefSeq" id="XP_013244826.1">
    <property type="nucleotide sequence ID" value="XM_013389372.1"/>
</dbReference>
<dbReference type="GO" id="GO:0005634">
    <property type="term" value="C:nucleus"/>
    <property type="evidence" value="ECO:0007669"/>
    <property type="project" value="TreeGrafter"/>
</dbReference>
<dbReference type="GO" id="GO:0061630">
    <property type="term" value="F:ubiquitin protein ligase activity"/>
    <property type="evidence" value="ECO:0007669"/>
    <property type="project" value="TreeGrafter"/>
</dbReference>
<reference evidence="6 7" key="1">
    <citation type="submission" date="2014-05" db="EMBL/GenBank/DDBJ databases">
        <title>Draft genome sequence of a rare smut relative, Tilletiaria anomala UBC 951.</title>
        <authorList>
            <consortium name="DOE Joint Genome Institute"/>
            <person name="Toome M."/>
            <person name="Kuo A."/>
            <person name="Henrissat B."/>
            <person name="Lipzen A."/>
            <person name="Tritt A."/>
            <person name="Yoshinaga Y."/>
            <person name="Zane M."/>
            <person name="Barry K."/>
            <person name="Grigoriev I.V."/>
            <person name="Spatafora J.W."/>
            <person name="Aimea M.C."/>
        </authorList>
    </citation>
    <scope>NUCLEOTIDE SEQUENCE [LARGE SCALE GENOMIC DNA]</scope>
    <source>
        <strain evidence="6 7">UBC 951</strain>
    </source>
</reference>
<dbReference type="OMA" id="HETCMST"/>
<dbReference type="Pfam" id="PF13639">
    <property type="entry name" value="zf-RING_2"/>
    <property type="match status" value="1"/>
</dbReference>
<dbReference type="InterPro" id="IPR013083">
    <property type="entry name" value="Znf_RING/FYVE/PHD"/>
</dbReference>
<dbReference type="InterPro" id="IPR051834">
    <property type="entry name" value="RING_finger_E3_ligase"/>
</dbReference>
<dbReference type="STRING" id="1037660.A0A066WMV8"/>
<dbReference type="GO" id="GO:0008270">
    <property type="term" value="F:zinc ion binding"/>
    <property type="evidence" value="ECO:0007669"/>
    <property type="project" value="UniProtKB-KW"/>
</dbReference>
<dbReference type="OrthoDB" id="8062037at2759"/>
<keyword evidence="3" id="KW-0862">Zinc</keyword>
<accession>A0A066WMV8</accession>
<evidence type="ECO:0000313" key="7">
    <source>
        <dbReference type="Proteomes" id="UP000027361"/>
    </source>
</evidence>
<dbReference type="EMBL" id="JMSN01000015">
    <property type="protein sequence ID" value="KDN51965.1"/>
    <property type="molecule type" value="Genomic_DNA"/>
</dbReference>
<evidence type="ECO:0000259" key="5">
    <source>
        <dbReference type="PROSITE" id="PS50089"/>
    </source>
</evidence>
<proteinExistence type="predicted"/>
<dbReference type="PROSITE" id="PS50089">
    <property type="entry name" value="ZF_RING_2"/>
    <property type="match status" value="1"/>
</dbReference>
<dbReference type="Proteomes" id="UP000027361">
    <property type="component" value="Unassembled WGS sequence"/>
</dbReference>
<dbReference type="HOGENOM" id="CLU_1679183_0_0_1"/>
<sequence>MHTEEDGGGQGTIRASPRREASLGFTDLDVLASRLEQDGDHYEALAALGEFLGPAVETRATAEEIAELPVAKVELVSRRRTKDGKIKQKLSVTGLRVDRCTICQMQFRPDQMACIFPCLHIFHDSCASRLLKTVRTCPHCRRDIAEPSSPRILEGVV</sequence>
<dbReference type="SMART" id="SM00184">
    <property type="entry name" value="RING"/>
    <property type="match status" value="1"/>
</dbReference>
<name>A0A066WMV8_TILAU</name>
<organism evidence="6 7">
    <name type="scientific">Tilletiaria anomala (strain ATCC 24038 / CBS 436.72 / UBC 951)</name>
    <dbReference type="NCBI Taxonomy" id="1037660"/>
    <lineage>
        <taxon>Eukaryota</taxon>
        <taxon>Fungi</taxon>
        <taxon>Dikarya</taxon>
        <taxon>Basidiomycota</taxon>
        <taxon>Ustilaginomycotina</taxon>
        <taxon>Exobasidiomycetes</taxon>
        <taxon>Georgefischeriales</taxon>
        <taxon>Tilletiariaceae</taxon>
        <taxon>Tilletiaria</taxon>
    </lineage>
</organism>
<evidence type="ECO:0000256" key="1">
    <source>
        <dbReference type="ARBA" id="ARBA00022723"/>
    </source>
</evidence>